<dbReference type="Gene3D" id="2.60.40.1120">
    <property type="entry name" value="Carboxypeptidase-like, regulatory domain"/>
    <property type="match status" value="1"/>
</dbReference>
<comment type="caution">
    <text evidence="2">The sequence shown here is derived from an EMBL/GenBank/DDBJ whole genome shotgun (WGS) entry which is preliminary data.</text>
</comment>
<sequence length="265" mass="29354" precursor="true">MKLSTILFAFLASFAFAGFATADEWGTIKGKFVINGPIKPPAPMPGFAGMARIPNQIILVGPKGELQNVAVWLTVERGETYPDPHPSYAETASDTIEISSNRFAITPRVTFIHTSQTIRFRNVAPVVENFVVDGFVNAPVNLLLDAGKKQDLRFVHEERIPIVIWSGIRHWMQGYLLLLDSPYAAITDANGEFEIKNLPEGTWTFTFWHESVGYLKEITLDGKPQSERKGGYEIEVVVGGSDRPGADRDTRQAAERVAVLSGHRL</sequence>
<dbReference type="OrthoDB" id="9772097at2"/>
<proteinExistence type="predicted"/>
<evidence type="ECO:0000313" key="2">
    <source>
        <dbReference type="EMBL" id="TWT32964.1"/>
    </source>
</evidence>
<feature type="signal peptide" evidence="1">
    <location>
        <begin position="1"/>
        <end position="22"/>
    </location>
</feature>
<evidence type="ECO:0000256" key="1">
    <source>
        <dbReference type="SAM" id="SignalP"/>
    </source>
</evidence>
<name>A0A5C5V2X6_9BACT</name>
<feature type="chain" id="PRO_5022919386" description="Nickel uptake substrate-specific transmembrane region" evidence="1">
    <location>
        <begin position="23"/>
        <end position="265"/>
    </location>
</feature>
<dbReference type="EMBL" id="SJPF01000003">
    <property type="protein sequence ID" value="TWT32964.1"/>
    <property type="molecule type" value="Genomic_DNA"/>
</dbReference>
<dbReference type="RefSeq" id="WP_146432386.1">
    <property type="nucleotide sequence ID" value="NZ_SJPF01000003.1"/>
</dbReference>
<accession>A0A5C5V2X6</accession>
<evidence type="ECO:0008006" key="4">
    <source>
        <dbReference type="Google" id="ProtNLM"/>
    </source>
</evidence>
<dbReference type="Proteomes" id="UP000318878">
    <property type="component" value="Unassembled WGS sequence"/>
</dbReference>
<organism evidence="2 3">
    <name type="scientific">Blastopirellula retiformator</name>
    <dbReference type="NCBI Taxonomy" id="2527970"/>
    <lineage>
        <taxon>Bacteria</taxon>
        <taxon>Pseudomonadati</taxon>
        <taxon>Planctomycetota</taxon>
        <taxon>Planctomycetia</taxon>
        <taxon>Pirellulales</taxon>
        <taxon>Pirellulaceae</taxon>
        <taxon>Blastopirellula</taxon>
    </lineage>
</organism>
<protein>
    <recommendedName>
        <fullName evidence="4">Nickel uptake substrate-specific transmembrane region</fullName>
    </recommendedName>
</protein>
<gene>
    <name evidence="2" type="ORF">Enr8_27800</name>
</gene>
<keyword evidence="1" id="KW-0732">Signal</keyword>
<evidence type="ECO:0000313" key="3">
    <source>
        <dbReference type="Proteomes" id="UP000318878"/>
    </source>
</evidence>
<dbReference type="AlphaFoldDB" id="A0A5C5V2X6"/>
<reference evidence="2 3" key="1">
    <citation type="submission" date="2019-02" db="EMBL/GenBank/DDBJ databases">
        <title>Deep-cultivation of Planctomycetes and their phenomic and genomic characterization uncovers novel biology.</title>
        <authorList>
            <person name="Wiegand S."/>
            <person name="Jogler M."/>
            <person name="Boedeker C."/>
            <person name="Pinto D."/>
            <person name="Vollmers J."/>
            <person name="Rivas-Marin E."/>
            <person name="Kohn T."/>
            <person name="Peeters S.H."/>
            <person name="Heuer A."/>
            <person name="Rast P."/>
            <person name="Oberbeckmann S."/>
            <person name="Bunk B."/>
            <person name="Jeske O."/>
            <person name="Meyerdierks A."/>
            <person name="Storesund J.E."/>
            <person name="Kallscheuer N."/>
            <person name="Luecker S."/>
            <person name="Lage O.M."/>
            <person name="Pohl T."/>
            <person name="Merkel B.J."/>
            <person name="Hornburger P."/>
            <person name="Mueller R.-W."/>
            <person name="Bruemmer F."/>
            <person name="Labrenz M."/>
            <person name="Spormann A.M."/>
            <person name="Op Den Camp H."/>
            <person name="Overmann J."/>
            <person name="Amann R."/>
            <person name="Jetten M.S.M."/>
            <person name="Mascher T."/>
            <person name="Medema M.H."/>
            <person name="Devos D.P."/>
            <person name="Kaster A.-K."/>
            <person name="Ovreas L."/>
            <person name="Rohde M."/>
            <person name="Galperin M.Y."/>
            <person name="Jogler C."/>
        </authorList>
    </citation>
    <scope>NUCLEOTIDE SEQUENCE [LARGE SCALE GENOMIC DNA]</scope>
    <source>
        <strain evidence="2 3">Enr8</strain>
    </source>
</reference>
<dbReference type="SUPFAM" id="SSF117074">
    <property type="entry name" value="Hypothetical protein PA1324"/>
    <property type="match status" value="1"/>
</dbReference>
<keyword evidence="3" id="KW-1185">Reference proteome</keyword>